<protein>
    <submittedName>
        <fullName evidence="2">PepSY domain-containing protein</fullName>
    </submittedName>
</protein>
<dbReference type="AlphaFoldDB" id="A0A3R8U5F2"/>
<keyword evidence="3" id="KW-1185">Reference proteome</keyword>
<evidence type="ECO:0000313" key="3">
    <source>
        <dbReference type="Proteomes" id="UP000269265"/>
    </source>
</evidence>
<sequence>MAAFLVLTSLTGTALAFRDELDAWLAPELRMAKAADADAARLGQAAPIDPFMLRERAERTLPQGARLDGVQFRTEPGHAVMLRATGPSLAGDEVYIHPLDGRIQGLRNSHANSLAPAQLMPFLFKLHHSLAMPGHWGTLLLGLVSLVWTIDCFVGAWLTWPRARPAWPRWRQAWRVKWRAGWQRANHDLHRAGGLWLWAVLLMFAWSSVMFNLRDPVYQPVMGLAFHFDDSWGSVPARAAPVTHPGLDWRAAHQAARRVMGDMATRHGFIIDHEERLLLNRHKGVYIYMVHSSLDLRSTIGNTAVMIDADTGAWRGQWLPTGGPAGNTVSNWLGALHMGHVGGLPWRIAVAMAGLLVCGLSVTGVLVWWVKARARRHRPKPLARKPATADKTRAA</sequence>
<feature type="transmembrane region" description="Helical" evidence="1">
    <location>
        <begin position="194"/>
        <end position="213"/>
    </location>
</feature>
<keyword evidence="1" id="KW-0472">Membrane</keyword>
<feature type="transmembrane region" description="Helical" evidence="1">
    <location>
        <begin position="136"/>
        <end position="160"/>
    </location>
</feature>
<dbReference type="InterPro" id="IPR005625">
    <property type="entry name" value="PepSY-ass_TM"/>
</dbReference>
<comment type="caution">
    <text evidence="2">The sequence shown here is derived from an EMBL/GenBank/DDBJ whole genome shotgun (WGS) entry which is preliminary data.</text>
</comment>
<accession>A0A3R8U5F2</accession>
<dbReference type="Pfam" id="PF03929">
    <property type="entry name" value="PepSY_TM"/>
    <property type="match status" value="1"/>
</dbReference>
<dbReference type="PANTHER" id="PTHR34219">
    <property type="entry name" value="IRON-REGULATED INNER MEMBRANE PROTEIN-RELATED"/>
    <property type="match status" value="1"/>
</dbReference>
<dbReference type="EMBL" id="RSED01000005">
    <property type="protein sequence ID" value="RRS05026.1"/>
    <property type="molecule type" value="Genomic_DNA"/>
</dbReference>
<gene>
    <name evidence="2" type="ORF">EIP75_07625</name>
</gene>
<organism evidence="2 3">
    <name type="scientific">Aquabacterium soli</name>
    <dbReference type="NCBI Taxonomy" id="2493092"/>
    <lineage>
        <taxon>Bacteria</taxon>
        <taxon>Pseudomonadati</taxon>
        <taxon>Pseudomonadota</taxon>
        <taxon>Betaproteobacteria</taxon>
        <taxon>Burkholderiales</taxon>
        <taxon>Aquabacterium</taxon>
    </lineage>
</organism>
<reference evidence="2 3" key="1">
    <citation type="submission" date="2018-12" db="EMBL/GenBank/DDBJ databases">
        <title>The whole draft genome of Aquabacterium sp. SJQ9.</title>
        <authorList>
            <person name="Sun L."/>
            <person name="Gao X."/>
            <person name="Chen W."/>
            <person name="Huang K."/>
        </authorList>
    </citation>
    <scope>NUCLEOTIDE SEQUENCE [LARGE SCALE GENOMIC DNA]</scope>
    <source>
        <strain evidence="2 3">SJQ9</strain>
    </source>
</reference>
<dbReference type="Proteomes" id="UP000269265">
    <property type="component" value="Unassembled WGS sequence"/>
</dbReference>
<evidence type="ECO:0000313" key="2">
    <source>
        <dbReference type="EMBL" id="RRS05026.1"/>
    </source>
</evidence>
<keyword evidence="1" id="KW-0812">Transmembrane</keyword>
<keyword evidence="1" id="KW-1133">Transmembrane helix</keyword>
<dbReference type="OrthoDB" id="7238323at2"/>
<proteinExistence type="predicted"/>
<name>A0A3R8U5F2_9BURK</name>
<evidence type="ECO:0000256" key="1">
    <source>
        <dbReference type="SAM" id="Phobius"/>
    </source>
</evidence>
<feature type="transmembrane region" description="Helical" evidence="1">
    <location>
        <begin position="348"/>
        <end position="370"/>
    </location>
</feature>
<dbReference type="PANTHER" id="PTHR34219:SF5">
    <property type="entry name" value="BLR4505 PROTEIN"/>
    <property type="match status" value="1"/>
</dbReference>